<evidence type="ECO:0000313" key="4">
    <source>
        <dbReference type="Proteomes" id="UP000245711"/>
    </source>
</evidence>
<keyword evidence="2" id="KW-0812">Transmembrane</keyword>
<keyword evidence="2" id="KW-1133">Transmembrane helix</keyword>
<dbReference type="EMBL" id="CP021354">
    <property type="protein sequence ID" value="AWK74702.1"/>
    <property type="molecule type" value="Genomic_DNA"/>
</dbReference>
<keyword evidence="2" id="KW-0472">Membrane</keyword>
<proteinExistence type="predicted"/>
<dbReference type="RefSeq" id="WP_109333870.1">
    <property type="nucleotide sequence ID" value="NZ_CP021354.1"/>
</dbReference>
<organism evidence="3 4">
    <name type="scientific">Rhodococcus oxybenzonivorans</name>
    <dbReference type="NCBI Taxonomy" id="1990687"/>
    <lineage>
        <taxon>Bacteria</taxon>
        <taxon>Bacillati</taxon>
        <taxon>Actinomycetota</taxon>
        <taxon>Actinomycetes</taxon>
        <taxon>Mycobacteriales</taxon>
        <taxon>Nocardiaceae</taxon>
        <taxon>Rhodococcus</taxon>
    </lineage>
</organism>
<feature type="compositionally biased region" description="Basic and acidic residues" evidence="1">
    <location>
        <begin position="56"/>
        <end position="65"/>
    </location>
</feature>
<feature type="transmembrane region" description="Helical" evidence="2">
    <location>
        <begin position="20"/>
        <end position="39"/>
    </location>
</feature>
<reference evidence="3 4" key="1">
    <citation type="submission" date="2017-05" db="EMBL/GenBank/DDBJ databases">
        <title>Isolation of Rhodococcus sp. S2-17 biodegrading of BP-3.</title>
        <authorList>
            <person name="Lee Y."/>
            <person name="Kim K.H."/>
            <person name="Chun B.H."/>
            <person name="Jung H.S."/>
            <person name="Jeon C.O."/>
        </authorList>
    </citation>
    <scope>NUCLEOTIDE SEQUENCE [LARGE SCALE GENOMIC DNA]</scope>
    <source>
        <strain evidence="3 4">S2-17</strain>
    </source>
</reference>
<evidence type="ECO:0000313" key="3">
    <source>
        <dbReference type="EMBL" id="AWK74702.1"/>
    </source>
</evidence>
<keyword evidence="4" id="KW-1185">Reference proteome</keyword>
<evidence type="ECO:0000256" key="2">
    <source>
        <dbReference type="SAM" id="Phobius"/>
    </source>
</evidence>
<gene>
    <name evidence="3" type="ORF">CBI38_27245</name>
</gene>
<evidence type="ECO:0000256" key="1">
    <source>
        <dbReference type="SAM" id="MobiDB-lite"/>
    </source>
</evidence>
<dbReference type="OrthoDB" id="4568781at2"/>
<dbReference type="Proteomes" id="UP000245711">
    <property type="component" value="Chromosome"/>
</dbReference>
<protein>
    <submittedName>
        <fullName evidence="3">Uncharacterized protein</fullName>
    </submittedName>
</protein>
<accession>A0A2S2C1F5</accession>
<sequence>MSPASDPNVVYLADHSVLLAIPAFVPAFLVVGLVVYLAVRDRKAEAAENAENTDDESTKRKEEDV</sequence>
<feature type="region of interest" description="Disordered" evidence="1">
    <location>
        <begin position="45"/>
        <end position="65"/>
    </location>
</feature>
<dbReference type="AlphaFoldDB" id="A0A2S2C1F5"/>
<dbReference type="KEGG" id="roz:CBI38_27245"/>
<name>A0A2S2C1F5_9NOCA</name>